<feature type="compositionally biased region" description="Pro residues" evidence="1">
    <location>
        <begin position="655"/>
        <end position="664"/>
    </location>
</feature>
<dbReference type="PANTHER" id="PTHR30121">
    <property type="entry name" value="UNCHARACTERIZED PROTEIN YJGR-RELATED"/>
    <property type="match status" value="1"/>
</dbReference>
<dbReference type="AlphaFoldDB" id="A0A0G1FFH6"/>
<dbReference type="Pfam" id="PF19044">
    <property type="entry name" value="P-loop_TraG"/>
    <property type="match status" value="1"/>
</dbReference>
<dbReference type="EMBL" id="LCFB01000006">
    <property type="protein sequence ID" value="KKS85588.1"/>
    <property type="molecule type" value="Genomic_DNA"/>
</dbReference>
<feature type="region of interest" description="Disordered" evidence="1">
    <location>
        <begin position="595"/>
        <end position="686"/>
    </location>
</feature>
<evidence type="ECO:0000313" key="4">
    <source>
        <dbReference type="Proteomes" id="UP000034543"/>
    </source>
</evidence>
<dbReference type="STRING" id="1618436.UV59_C0006G0044"/>
<dbReference type="InterPro" id="IPR051162">
    <property type="entry name" value="T4SS_component"/>
</dbReference>
<dbReference type="CDD" id="cd01127">
    <property type="entry name" value="TrwB_TraG_TraD_VirD4"/>
    <property type="match status" value="1"/>
</dbReference>
<feature type="domain" description="TraG P-loop" evidence="2">
    <location>
        <begin position="253"/>
        <end position="558"/>
    </location>
</feature>
<dbReference type="NCBIfam" id="NF045971">
    <property type="entry name" value="conju_CD1110"/>
    <property type="match status" value="1"/>
</dbReference>
<dbReference type="SUPFAM" id="SSF52540">
    <property type="entry name" value="P-loop containing nucleoside triphosphate hydrolases"/>
    <property type="match status" value="1"/>
</dbReference>
<dbReference type="Gene3D" id="1.10.8.730">
    <property type="match status" value="1"/>
</dbReference>
<dbReference type="PANTHER" id="PTHR30121:SF6">
    <property type="entry name" value="SLR6007 PROTEIN"/>
    <property type="match status" value="1"/>
</dbReference>
<evidence type="ECO:0000256" key="1">
    <source>
        <dbReference type="SAM" id="MobiDB-lite"/>
    </source>
</evidence>
<reference evidence="3 4" key="1">
    <citation type="journal article" date="2015" name="Nature">
        <title>rRNA introns, odd ribosomes, and small enigmatic genomes across a large radiation of phyla.</title>
        <authorList>
            <person name="Brown C.T."/>
            <person name="Hug L.A."/>
            <person name="Thomas B.C."/>
            <person name="Sharon I."/>
            <person name="Castelle C.J."/>
            <person name="Singh A."/>
            <person name="Wilkins M.J."/>
            <person name="Williams K.H."/>
            <person name="Banfield J.F."/>
        </authorList>
    </citation>
    <scope>NUCLEOTIDE SEQUENCE [LARGE SCALE GENOMIC DNA]</scope>
</reference>
<proteinExistence type="predicted"/>
<evidence type="ECO:0000259" key="2">
    <source>
        <dbReference type="Pfam" id="PF19044"/>
    </source>
</evidence>
<dbReference type="InterPro" id="IPR043964">
    <property type="entry name" value="P-loop_TraG"/>
</dbReference>
<dbReference type="Gene3D" id="3.40.50.300">
    <property type="entry name" value="P-loop containing nucleotide triphosphate hydrolases"/>
    <property type="match status" value="1"/>
</dbReference>
<dbReference type="PATRIC" id="fig|1618436.3.peg.339"/>
<accession>A0A0G1FFH6</accession>
<comment type="caution">
    <text evidence="3">The sequence shown here is derived from an EMBL/GenBank/DDBJ whole genome shotgun (WGS) entry which is preliminary data.</text>
</comment>
<feature type="compositionally biased region" description="Polar residues" evidence="1">
    <location>
        <begin position="608"/>
        <end position="622"/>
    </location>
</feature>
<protein>
    <submittedName>
        <fullName evidence="3">Type IV secretory pathway VirB4 component-like protein</fullName>
    </submittedName>
</protein>
<name>A0A0G1FFH6_9BACT</name>
<dbReference type="InterPro" id="IPR027417">
    <property type="entry name" value="P-loop_NTPase"/>
</dbReference>
<organism evidence="3 4">
    <name type="scientific">Candidatus Gottesmanbacteria bacterium GW2011_GWA1_43_11</name>
    <dbReference type="NCBI Taxonomy" id="1618436"/>
    <lineage>
        <taxon>Bacteria</taxon>
        <taxon>Candidatus Gottesmaniibacteriota</taxon>
    </lineage>
</organism>
<evidence type="ECO:0000313" key="3">
    <source>
        <dbReference type="EMBL" id="KKS85588.1"/>
    </source>
</evidence>
<sequence length="686" mass="76575">MKLTFSLPFLKKPVTQVTSQAQQQAEQFSKGLTTVRDMIAPSAIEVDFDFIKIGSQYVRTFFVAGYPRFVTANWLSPLISFDHSLDVAMYIYPQESREILDNLRRKVGEMEATIQSDIKRGRVIDPSVQVALEDALELQQQLAKGAERFFQFGLYVSIPAPTLEELNQVSKQVESTLASLLIITKKATLQMEDGFKTTLPMSKDKLLITRNMDTTSLGTTFPFTTSELTANQGILYGINEHNDSLVIFDRFSLENANSVIFGKSGGGKSYLVKLEVLRSLMFDSEVIVIDPENEYEELCRAVNGEYITFSFNTPAKINPFDLSQLTDSGENELGLKVLSLHGLFRVVMGKLTPEEDAVLDRAIILTYRQKGITQEPQSQLKEPPLVEDLYKVLIGMEETVAKGLSDRIERFIKGSMVGIIDQHSNVNIKNPFTVFSIRDLADELRPIAMYVLLDFVWTKIRRDLKKRLLIVDEAWYLMKYPDSANFLNSIAKRARKYFLGLTTITQDVEDFLAVDLGHSIVQNSSIQILLKQSAAAIDKIADLFYLSEGEKHLLLSADVGEGLFFAGPAHVAVRIIASPDEHLLITTKPSEILARKKAKTPAAEREASQPQLLTQSTPTPISLPQAKAAGETPPPFQPVAPAENRPIFTTVPVQETPPPEPEPINQPFKSTIEFRPVPPSSNNSPT</sequence>
<dbReference type="Proteomes" id="UP000034543">
    <property type="component" value="Unassembled WGS sequence"/>
</dbReference>
<gene>
    <name evidence="3" type="ORF">UV59_C0006G0044</name>
</gene>